<evidence type="ECO:0000313" key="6">
    <source>
        <dbReference type="Proteomes" id="UP000216001"/>
    </source>
</evidence>
<dbReference type="EMBL" id="NOWC01000042">
    <property type="protein sequence ID" value="OZS72229.1"/>
    <property type="molecule type" value="Genomic_DNA"/>
</dbReference>
<dbReference type="Proteomes" id="UP000834611">
    <property type="component" value="Unassembled WGS sequence"/>
</dbReference>
<dbReference type="Proteomes" id="UP000682358">
    <property type="component" value="Chromosome"/>
</dbReference>
<feature type="signal peptide" evidence="1">
    <location>
        <begin position="1"/>
        <end position="19"/>
    </location>
</feature>
<gene>
    <name evidence="4" type="ORF">CHI95_22980</name>
    <name evidence="2" type="ORF">GHA_01448</name>
    <name evidence="5" type="ORF">KOF27_10260</name>
    <name evidence="3" type="ORF">OGX73_01575</name>
</gene>
<dbReference type="Proteomes" id="UP001159001">
    <property type="component" value="Unassembled WGS sequence"/>
</dbReference>
<dbReference type="PROSITE" id="PS51257">
    <property type="entry name" value="PROKAR_LIPOPROTEIN"/>
    <property type="match status" value="1"/>
</dbReference>
<dbReference type="EMBL" id="CP076405">
    <property type="protein sequence ID" value="QWQ19044.1"/>
    <property type="molecule type" value="Genomic_DNA"/>
</dbReference>
<evidence type="ECO:0000313" key="3">
    <source>
        <dbReference type="EMBL" id="MDI9091308.1"/>
    </source>
</evidence>
<dbReference type="Proteomes" id="UP000216001">
    <property type="component" value="Unassembled WGS sequence"/>
</dbReference>
<dbReference type="InterPro" id="IPR005590">
    <property type="entry name" value="DUF333"/>
</dbReference>
<evidence type="ECO:0000256" key="1">
    <source>
        <dbReference type="SAM" id="SignalP"/>
    </source>
</evidence>
<accession>A0A2A5Q7V7</accession>
<name>A0A2A5Q7V7_PRORE</name>
<dbReference type="PANTHER" id="PTHR38008:SF2">
    <property type="entry name" value="HEMOLYSIN"/>
    <property type="match status" value="1"/>
</dbReference>
<reference evidence="2" key="2">
    <citation type="submission" date="2020-05" db="EMBL/GenBank/DDBJ databases">
        <authorList>
            <person name="Delgado-Blas J."/>
        </authorList>
    </citation>
    <scope>NUCLEOTIDE SEQUENCE</scope>
    <source>
        <strain evidence="2">BB1453</strain>
    </source>
</reference>
<dbReference type="EMBL" id="CAHPSF010000002">
    <property type="protein sequence ID" value="CAB5683850.1"/>
    <property type="molecule type" value="Genomic_DNA"/>
</dbReference>
<dbReference type="AlphaFoldDB" id="A0A2A5Q7V7"/>
<dbReference type="GeneID" id="92275058"/>
<sequence>MKKVLVLASLVLISGCVSNKTEIEPKAVGMANPASVYCEQIGGTLEIVDTAQGQVGYCILPSGEKVEEWALYRQKKH</sequence>
<feature type="chain" id="PRO_5011920027" evidence="1">
    <location>
        <begin position="20"/>
        <end position="77"/>
    </location>
</feature>
<dbReference type="RefSeq" id="WP_094963079.1">
    <property type="nucleotide sequence ID" value="NZ_ABDWLN020000079.1"/>
</dbReference>
<dbReference type="EMBL" id="JAOWIN010000001">
    <property type="protein sequence ID" value="MDI9091308.1"/>
    <property type="molecule type" value="Genomic_DNA"/>
</dbReference>
<dbReference type="Pfam" id="PF03891">
    <property type="entry name" value="DUF333"/>
    <property type="match status" value="1"/>
</dbReference>
<dbReference type="PANTHER" id="PTHR38008">
    <property type="entry name" value="HEMOLYSIN-RELATED"/>
    <property type="match status" value="1"/>
</dbReference>
<reference evidence="3" key="4">
    <citation type="submission" date="2022-10" db="EMBL/GenBank/DDBJ databases">
        <title>Bacterial isolates recovered from the One Health project in Brazil.</title>
        <authorList>
            <person name="Valiatti T.B."/>
            <person name="Santos F."/>
            <person name="Cayo R."/>
            <person name="Gales A.C."/>
        </authorList>
    </citation>
    <scope>NUCLEOTIDE SEQUENCE</scope>
    <source>
        <strain evidence="3">PVR188</strain>
    </source>
</reference>
<organism evidence="4 6">
    <name type="scientific">Providencia rettgeri</name>
    <dbReference type="NCBI Taxonomy" id="587"/>
    <lineage>
        <taxon>Bacteria</taxon>
        <taxon>Pseudomonadati</taxon>
        <taxon>Pseudomonadota</taxon>
        <taxon>Gammaproteobacteria</taxon>
        <taxon>Enterobacterales</taxon>
        <taxon>Morganellaceae</taxon>
        <taxon>Providencia</taxon>
    </lineage>
</organism>
<reference evidence="4 6" key="1">
    <citation type="submission" date="2017-07" db="EMBL/GenBank/DDBJ databases">
        <title>blaIMP-27 on transferable plasmids in Proteus mirabilis and Providencia rettgeri.</title>
        <authorList>
            <person name="Potter R."/>
        </authorList>
    </citation>
    <scope>NUCLEOTIDE SEQUENCE [LARGE SCALE GENOMIC DNA]</scope>
    <source>
        <strain evidence="4 6">PR1</strain>
    </source>
</reference>
<evidence type="ECO:0000313" key="2">
    <source>
        <dbReference type="EMBL" id="CAB5683850.1"/>
    </source>
</evidence>
<proteinExistence type="predicted"/>
<keyword evidence="1" id="KW-0732">Signal</keyword>
<protein>
    <submittedName>
        <fullName evidence="3">DUF333 domain-containing protein</fullName>
    </submittedName>
    <submittedName>
        <fullName evidence="4">Hemolysin</fullName>
    </submittedName>
</protein>
<reference evidence="5" key="3">
    <citation type="submission" date="2021-06" db="EMBL/GenBank/DDBJ databases">
        <title>Emergence of genetically related NDM-1-producing Providencia rettgeri strains in Argentina.</title>
        <authorList>
            <person name="Pasteran F."/>
            <person name="Meo A."/>
            <person name="Gomez S."/>
            <person name="Derdoy L."/>
            <person name="Albronoz E."/>
            <person name="Faccone D."/>
            <person name="Guerriero L."/>
            <person name="Archuby D."/>
            <person name="Tarzia A."/>
            <person name="Lopez M."/>
            <person name="Corso A."/>
        </authorList>
    </citation>
    <scope>NUCLEOTIDE SEQUENCE</scope>
    <source>
        <strain evidence="5">PreM15628</strain>
    </source>
</reference>
<evidence type="ECO:0000313" key="5">
    <source>
        <dbReference type="EMBL" id="QWQ19044.1"/>
    </source>
</evidence>
<evidence type="ECO:0000313" key="4">
    <source>
        <dbReference type="EMBL" id="OZS72229.1"/>
    </source>
</evidence>